<feature type="region of interest" description="Disordered" evidence="1">
    <location>
        <begin position="78"/>
        <end position="120"/>
    </location>
</feature>
<organism evidence="3 4">
    <name type="scientific">Apatococcus fuscideae</name>
    <dbReference type="NCBI Taxonomy" id="2026836"/>
    <lineage>
        <taxon>Eukaryota</taxon>
        <taxon>Viridiplantae</taxon>
        <taxon>Chlorophyta</taxon>
        <taxon>core chlorophytes</taxon>
        <taxon>Trebouxiophyceae</taxon>
        <taxon>Chlorellales</taxon>
        <taxon>Chlorellaceae</taxon>
        <taxon>Apatococcus</taxon>
    </lineage>
</organism>
<sequence>MASTHIVVVALDNGQVPNKLLEYAKQQFDLEGNKIQLVHACSHFLSKTSIPRGGHGVGSKMDGGPGIIHGEYGPLIESDDYGTPAGGEGSRPGHGGKSQAHAQSSSGILESGSRPQEEMAEMEVNPRDFLVTKVAPKLALQKAFVEVVILRAANETSEAIGSAICKYAEQVQAVTLVMMRNARPWLKEKYVGSVTSQCMQKSNVPLTIIFQ</sequence>
<evidence type="ECO:0000256" key="1">
    <source>
        <dbReference type="SAM" id="MobiDB-lite"/>
    </source>
</evidence>
<reference evidence="3 4" key="1">
    <citation type="journal article" date="2024" name="Nat. Commun.">
        <title>Phylogenomics reveals the evolutionary origins of lichenization in chlorophyte algae.</title>
        <authorList>
            <person name="Puginier C."/>
            <person name="Libourel C."/>
            <person name="Otte J."/>
            <person name="Skaloud P."/>
            <person name="Haon M."/>
            <person name="Grisel S."/>
            <person name="Petersen M."/>
            <person name="Berrin J.G."/>
            <person name="Delaux P.M."/>
            <person name="Dal Grande F."/>
            <person name="Keller J."/>
        </authorList>
    </citation>
    <scope>NUCLEOTIDE SEQUENCE [LARGE SCALE GENOMIC DNA]</scope>
    <source>
        <strain evidence="3 4">SAG 2523</strain>
    </source>
</reference>
<feature type="compositionally biased region" description="Gly residues" evidence="1">
    <location>
        <begin position="84"/>
        <end position="96"/>
    </location>
</feature>
<dbReference type="EMBL" id="JALJOV010000856">
    <property type="protein sequence ID" value="KAK9860331.1"/>
    <property type="molecule type" value="Genomic_DNA"/>
</dbReference>
<dbReference type="InterPro" id="IPR006016">
    <property type="entry name" value="UspA"/>
</dbReference>
<feature type="domain" description="UspA" evidence="2">
    <location>
        <begin position="140"/>
        <end position="209"/>
    </location>
</feature>
<comment type="caution">
    <text evidence="3">The sequence shown here is derived from an EMBL/GenBank/DDBJ whole genome shotgun (WGS) entry which is preliminary data.</text>
</comment>
<dbReference type="AlphaFoldDB" id="A0AAW1SV48"/>
<dbReference type="InterPro" id="IPR014729">
    <property type="entry name" value="Rossmann-like_a/b/a_fold"/>
</dbReference>
<dbReference type="Proteomes" id="UP001485043">
    <property type="component" value="Unassembled WGS sequence"/>
</dbReference>
<accession>A0AAW1SV48</accession>
<protein>
    <recommendedName>
        <fullName evidence="2">UspA domain-containing protein</fullName>
    </recommendedName>
</protein>
<proteinExistence type="predicted"/>
<dbReference type="Pfam" id="PF00582">
    <property type="entry name" value="Usp"/>
    <property type="match status" value="1"/>
</dbReference>
<gene>
    <name evidence="3" type="ORF">WJX84_011580</name>
</gene>
<evidence type="ECO:0000313" key="4">
    <source>
        <dbReference type="Proteomes" id="UP001485043"/>
    </source>
</evidence>
<name>A0AAW1SV48_9CHLO</name>
<evidence type="ECO:0000313" key="3">
    <source>
        <dbReference type="EMBL" id="KAK9860331.1"/>
    </source>
</evidence>
<keyword evidence="4" id="KW-1185">Reference proteome</keyword>
<evidence type="ECO:0000259" key="2">
    <source>
        <dbReference type="Pfam" id="PF00582"/>
    </source>
</evidence>
<dbReference type="Gene3D" id="3.40.50.620">
    <property type="entry name" value="HUPs"/>
    <property type="match status" value="1"/>
</dbReference>
<dbReference type="SUPFAM" id="SSF52402">
    <property type="entry name" value="Adenine nucleotide alpha hydrolases-like"/>
    <property type="match status" value="1"/>
</dbReference>